<gene>
    <name evidence="1" type="ORF">BCR37DRAFT_390336</name>
</gene>
<dbReference type="AlphaFoldDB" id="A0A1Y2FV27"/>
<dbReference type="RefSeq" id="XP_040728314.1">
    <property type="nucleotide sequence ID" value="XM_040870836.1"/>
</dbReference>
<dbReference type="Pfam" id="PF11093">
    <property type="entry name" value="Mitochondr_Som1"/>
    <property type="match status" value="1"/>
</dbReference>
<dbReference type="GO" id="GO:0042720">
    <property type="term" value="C:mitochondrial inner membrane peptidase complex"/>
    <property type="evidence" value="ECO:0007669"/>
    <property type="project" value="InterPro"/>
</dbReference>
<name>A0A1Y2FV27_PROLT</name>
<dbReference type="InterPro" id="IPR024645">
    <property type="entry name" value="Mitochondr_Som1"/>
</dbReference>
<sequence length="82" mass="8908">MAPPTKVFPETVKPYYSDPQHQVSDASPITQMTQYDCDLSNRKVVTCIPIDRFFRVARGGGIVEIGASEAAGLRAQGLLPLS</sequence>
<dbReference type="GeneID" id="63787435"/>
<accession>A0A1Y2FV27</accession>
<reference evidence="1 2" key="1">
    <citation type="submission" date="2016-07" db="EMBL/GenBank/DDBJ databases">
        <title>Pervasive Adenine N6-methylation of Active Genes in Fungi.</title>
        <authorList>
            <consortium name="DOE Joint Genome Institute"/>
            <person name="Mondo S.J."/>
            <person name="Dannebaum R.O."/>
            <person name="Kuo R.C."/>
            <person name="Labutti K."/>
            <person name="Haridas S."/>
            <person name="Kuo A."/>
            <person name="Salamov A."/>
            <person name="Ahrendt S.R."/>
            <person name="Lipzen A."/>
            <person name="Sullivan W."/>
            <person name="Andreopoulos W.B."/>
            <person name="Clum A."/>
            <person name="Lindquist E."/>
            <person name="Daum C."/>
            <person name="Ramamoorthy G.K."/>
            <person name="Gryganskyi A."/>
            <person name="Culley D."/>
            <person name="Magnuson J.K."/>
            <person name="James T.Y."/>
            <person name="O'Malley M.A."/>
            <person name="Stajich J.E."/>
            <person name="Spatafora J.W."/>
            <person name="Visel A."/>
            <person name="Grigoriev I.V."/>
        </authorList>
    </citation>
    <scope>NUCLEOTIDE SEQUENCE [LARGE SCALE GENOMIC DNA]</scope>
    <source>
        <strain evidence="1 2">12-1054</strain>
    </source>
</reference>
<evidence type="ECO:0000313" key="2">
    <source>
        <dbReference type="Proteomes" id="UP000193685"/>
    </source>
</evidence>
<keyword evidence="2" id="KW-1185">Reference proteome</keyword>
<comment type="caution">
    <text evidence="1">The sequence shown here is derived from an EMBL/GenBank/DDBJ whole genome shotgun (WGS) entry which is preliminary data.</text>
</comment>
<proteinExistence type="predicted"/>
<evidence type="ECO:0000313" key="1">
    <source>
        <dbReference type="EMBL" id="ORY87819.1"/>
    </source>
</evidence>
<dbReference type="Proteomes" id="UP000193685">
    <property type="component" value="Unassembled WGS sequence"/>
</dbReference>
<protein>
    <submittedName>
        <fullName evidence="1">Uncharacterized protein</fullName>
    </submittedName>
</protein>
<dbReference type="EMBL" id="MCFI01000001">
    <property type="protein sequence ID" value="ORY87819.1"/>
    <property type="molecule type" value="Genomic_DNA"/>
</dbReference>
<organism evidence="1 2">
    <name type="scientific">Protomyces lactucae-debilis</name>
    <dbReference type="NCBI Taxonomy" id="2754530"/>
    <lineage>
        <taxon>Eukaryota</taxon>
        <taxon>Fungi</taxon>
        <taxon>Dikarya</taxon>
        <taxon>Ascomycota</taxon>
        <taxon>Taphrinomycotina</taxon>
        <taxon>Taphrinomycetes</taxon>
        <taxon>Taphrinales</taxon>
        <taxon>Protomycetaceae</taxon>
        <taxon>Protomyces</taxon>
    </lineage>
</organism>